<gene>
    <name evidence="2" type="ORF">GXN76_03605</name>
</gene>
<dbReference type="Proteomes" id="UP000503088">
    <property type="component" value="Chromosome"/>
</dbReference>
<protein>
    <submittedName>
        <fullName evidence="2">Uncharacterized protein</fullName>
    </submittedName>
</protein>
<accession>A0A7D3XQQ4</accession>
<dbReference type="KEGG" id="kpul:GXN76_03605"/>
<feature type="compositionally biased region" description="Basic and acidic residues" evidence="1">
    <location>
        <begin position="207"/>
        <end position="216"/>
    </location>
</feature>
<name>A0A7D3XQQ4_9BACL</name>
<proteinExistence type="predicted"/>
<sequence>MEVWKWILDALPDKLMVQLVQETGLQIDGFRKVNTSLIKMIRPKLVKTILVPSKNLKKAINYMNRVNPDFHEIRQKNRRELVDMMANGQKKPSYVLTALMTSRETAHLTLAKSLFKDLGTDGRLEKWEHANNQDENEKTKKHLYIKEIKELKRKLDNEAKTFNKVEKKLSQQLQRSQKEIQKLYNEIDKRKEENKKMMQSIQQSKQDLSERNKKLGEKDKEIQKLKKELAILHEKLDENKETIATFKHKNKQPHKVIQKRQINTSKEKAAMIGDPKNSKLYPLLSRFDVTIIDSVDIGDPIKQNILKDSKHVWLLTYRVSNRNQNLVREYVQHRLKEFSDFRSFLQYLEGMNSD</sequence>
<dbReference type="EMBL" id="CP048104">
    <property type="protein sequence ID" value="QKG83648.1"/>
    <property type="molecule type" value="Genomic_DNA"/>
</dbReference>
<evidence type="ECO:0000313" key="3">
    <source>
        <dbReference type="Proteomes" id="UP000503088"/>
    </source>
</evidence>
<dbReference type="AlphaFoldDB" id="A0A7D3XQQ4"/>
<dbReference type="RefSeq" id="WP_173220591.1">
    <property type="nucleotide sequence ID" value="NZ_CP048104.1"/>
</dbReference>
<feature type="region of interest" description="Disordered" evidence="1">
    <location>
        <begin position="189"/>
        <end position="216"/>
    </location>
</feature>
<keyword evidence="3" id="KW-1185">Reference proteome</keyword>
<feature type="compositionally biased region" description="Low complexity" evidence="1">
    <location>
        <begin position="197"/>
        <end position="206"/>
    </location>
</feature>
<organism evidence="2 3">
    <name type="scientific">Kroppenstedtia pulmonis</name>
    <dbReference type="NCBI Taxonomy" id="1380685"/>
    <lineage>
        <taxon>Bacteria</taxon>
        <taxon>Bacillati</taxon>
        <taxon>Bacillota</taxon>
        <taxon>Bacilli</taxon>
        <taxon>Bacillales</taxon>
        <taxon>Thermoactinomycetaceae</taxon>
        <taxon>Kroppenstedtia</taxon>
    </lineage>
</organism>
<evidence type="ECO:0000256" key="1">
    <source>
        <dbReference type="SAM" id="MobiDB-lite"/>
    </source>
</evidence>
<evidence type="ECO:0000313" key="2">
    <source>
        <dbReference type="EMBL" id="QKG83648.1"/>
    </source>
</evidence>
<reference evidence="2 3" key="1">
    <citation type="submission" date="2020-01" db="EMBL/GenBank/DDBJ databases">
        <authorList>
            <person name="Gulvik C.A."/>
            <person name="Batra D.G."/>
        </authorList>
    </citation>
    <scope>NUCLEOTIDE SEQUENCE [LARGE SCALE GENOMIC DNA]</scope>
    <source>
        <strain evidence="2 3">W9323</strain>
    </source>
</reference>